<keyword evidence="2" id="KW-1185">Reference proteome</keyword>
<protein>
    <submittedName>
        <fullName evidence="1">Uncharacterized protein</fullName>
    </submittedName>
</protein>
<sequence length="65" mass="7797">MLLLYTKLFGYKLTRPESDVVRNQSNFNEFHADSEQTSSARFQSTKKAEEIRKIKQAYHLERRLF</sequence>
<gene>
    <name evidence="1" type="ORF">E5S67_05509</name>
</gene>
<comment type="caution">
    <text evidence="1">The sequence shown here is derived from an EMBL/GenBank/DDBJ whole genome shotgun (WGS) entry which is preliminary data.</text>
</comment>
<evidence type="ECO:0000313" key="1">
    <source>
        <dbReference type="EMBL" id="NQE37729.1"/>
    </source>
</evidence>
<evidence type="ECO:0000313" key="2">
    <source>
        <dbReference type="Proteomes" id="UP000702425"/>
    </source>
</evidence>
<accession>A0ABX2D513</accession>
<reference evidence="1 2" key="1">
    <citation type="journal article" date="2020" name="Sci. Rep.">
        <title>A novel cyanobacterial geosmin producer, revising GeoA distribution and dispersion patterns in Bacteria.</title>
        <authorList>
            <person name="Churro C."/>
            <person name="Semedo-Aguiar A.P."/>
            <person name="Silva A.D."/>
            <person name="Pereira-Leal J.B."/>
            <person name="Leite R.B."/>
        </authorList>
    </citation>
    <scope>NUCLEOTIDE SEQUENCE [LARGE SCALE GENOMIC DNA]</scope>
    <source>
        <strain evidence="1 2">IPMA8</strain>
    </source>
</reference>
<organism evidence="1 2">
    <name type="scientific">Microcoleus asticus IPMA8</name>
    <dbReference type="NCBI Taxonomy" id="2563858"/>
    <lineage>
        <taxon>Bacteria</taxon>
        <taxon>Bacillati</taxon>
        <taxon>Cyanobacteriota</taxon>
        <taxon>Cyanophyceae</taxon>
        <taxon>Oscillatoriophycideae</taxon>
        <taxon>Oscillatoriales</taxon>
        <taxon>Microcoleaceae</taxon>
        <taxon>Microcoleus</taxon>
        <taxon>Microcoleus asticus</taxon>
    </lineage>
</organism>
<dbReference type="Proteomes" id="UP000702425">
    <property type="component" value="Unassembled WGS sequence"/>
</dbReference>
<proteinExistence type="predicted"/>
<name>A0ABX2D513_9CYAN</name>
<dbReference type="EMBL" id="SRRZ01000148">
    <property type="protein sequence ID" value="NQE37729.1"/>
    <property type="molecule type" value="Genomic_DNA"/>
</dbReference>